<reference evidence="12 13" key="1">
    <citation type="submission" date="2016-03" db="EMBL/GenBank/DDBJ databases">
        <title>Whole genome sequencing of Grifola frondosa 9006-11.</title>
        <authorList>
            <person name="Min B."/>
            <person name="Park H."/>
            <person name="Kim J.-G."/>
            <person name="Cho H."/>
            <person name="Oh Y.-L."/>
            <person name="Kong W.-S."/>
            <person name="Choi I.-G."/>
        </authorList>
    </citation>
    <scope>NUCLEOTIDE SEQUENCE [LARGE SCALE GENOMIC DNA]</scope>
    <source>
        <strain evidence="12 13">9006-11</strain>
    </source>
</reference>
<evidence type="ECO:0000256" key="3">
    <source>
        <dbReference type="ARBA" id="ARBA00022723"/>
    </source>
</evidence>
<dbReference type="STRING" id="5627.A0A1C7MLJ0"/>
<dbReference type="InterPro" id="IPR001841">
    <property type="entry name" value="Znf_RING"/>
</dbReference>
<dbReference type="OrthoDB" id="10009520at2759"/>
<proteinExistence type="predicted"/>
<evidence type="ECO:0000256" key="4">
    <source>
        <dbReference type="ARBA" id="ARBA00022737"/>
    </source>
</evidence>
<dbReference type="SUPFAM" id="SSF57850">
    <property type="entry name" value="RING/U-box"/>
    <property type="match status" value="2"/>
</dbReference>
<sequence length="370" mass="41520">MDALTSLKAAFDRLLKGEKVVQNGEIVWDDFFGRRAGISFLEDLEKKFSGVKINRDSRRRTLALFGAPEKRAAVRSAILGLVSQQQEQKIRAFPVDGRFIGVFMSADLVKLQQELGHENVWFDLTNHMLKVRGDKDAHKVAQLAVVHARSQRIAPRRRGEVECPVCFGEVTHPVTLKCGHSWCKACLTRYLVVSADTKVFPLTCLGNEATCSHAIPLATAQELLTTNEFESIIHASFLSYIQSRPSEFHYCPTPDCNQIYRTATPEKVIHCPSCLIRICPTCHTEYHDGAECVDKEAEDDKLFEEWKNAHDVKDCPSCKVPIERIAGCNHMACISCKTHICWACLATFTRSDEVYEHMRATHGGIGLGLD</sequence>
<dbReference type="AlphaFoldDB" id="A0A1C7MLJ0"/>
<keyword evidence="4" id="KW-0677">Repeat</keyword>
<dbReference type="CDD" id="cd22585">
    <property type="entry name" value="Rcat_RBR_DEAH12-like"/>
    <property type="match status" value="1"/>
</dbReference>
<keyword evidence="5 8" id="KW-0863">Zinc-finger</keyword>
<keyword evidence="2" id="KW-0808">Transferase</keyword>
<dbReference type="PROSITE" id="PS00028">
    <property type="entry name" value="ZINC_FINGER_C2H2_1"/>
    <property type="match status" value="1"/>
</dbReference>
<keyword evidence="6" id="KW-0833">Ubl conjugation pathway</keyword>
<evidence type="ECO:0000256" key="1">
    <source>
        <dbReference type="ARBA" id="ARBA00004906"/>
    </source>
</evidence>
<dbReference type="PANTHER" id="PTHR22770:SF13">
    <property type="entry name" value="RING-TYPE DOMAIN-CONTAINING PROTEIN"/>
    <property type="match status" value="1"/>
</dbReference>
<evidence type="ECO:0000256" key="7">
    <source>
        <dbReference type="ARBA" id="ARBA00022833"/>
    </source>
</evidence>
<dbReference type="Pfam" id="PF13923">
    <property type="entry name" value="zf-C3HC4_2"/>
    <property type="match status" value="1"/>
</dbReference>
<dbReference type="PROSITE" id="PS50157">
    <property type="entry name" value="ZINC_FINGER_C2H2_2"/>
    <property type="match status" value="1"/>
</dbReference>
<keyword evidence="13" id="KW-1185">Reference proteome</keyword>
<evidence type="ECO:0000259" key="9">
    <source>
        <dbReference type="PROSITE" id="PS50089"/>
    </source>
</evidence>
<accession>A0A1C7MLJ0</accession>
<dbReference type="OMA" id="NICTHCH"/>
<dbReference type="GO" id="GO:0043161">
    <property type="term" value="P:proteasome-mediated ubiquitin-dependent protein catabolic process"/>
    <property type="evidence" value="ECO:0007669"/>
    <property type="project" value="TreeGrafter"/>
</dbReference>
<dbReference type="PROSITE" id="PS50089">
    <property type="entry name" value="ZF_RING_2"/>
    <property type="match status" value="1"/>
</dbReference>
<keyword evidence="3" id="KW-0479">Metal-binding</keyword>
<dbReference type="Pfam" id="PF22191">
    <property type="entry name" value="IBR_1"/>
    <property type="match status" value="1"/>
</dbReference>
<evidence type="ECO:0000259" key="11">
    <source>
        <dbReference type="PROSITE" id="PS51873"/>
    </source>
</evidence>
<dbReference type="GO" id="GO:0043130">
    <property type="term" value="F:ubiquitin binding"/>
    <property type="evidence" value="ECO:0007669"/>
    <property type="project" value="TreeGrafter"/>
</dbReference>
<dbReference type="PANTHER" id="PTHR22770">
    <property type="entry name" value="UBIQUITIN CONJUGATING ENZYME 7 INTERACTING PROTEIN-RELATED"/>
    <property type="match status" value="1"/>
</dbReference>
<evidence type="ECO:0000313" key="12">
    <source>
        <dbReference type="EMBL" id="OBZ77730.1"/>
    </source>
</evidence>
<dbReference type="GO" id="GO:0097039">
    <property type="term" value="P:protein linear polyubiquitination"/>
    <property type="evidence" value="ECO:0007669"/>
    <property type="project" value="TreeGrafter"/>
</dbReference>
<dbReference type="InterPro" id="IPR013087">
    <property type="entry name" value="Znf_C2H2_type"/>
</dbReference>
<feature type="domain" description="RING-type" evidence="9">
    <location>
        <begin position="163"/>
        <end position="204"/>
    </location>
</feature>
<evidence type="ECO:0000259" key="10">
    <source>
        <dbReference type="PROSITE" id="PS50157"/>
    </source>
</evidence>
<evidence type="ECO:0000256" key="8">
    <source>
        <dbReference type="PROSITE-ProRule" id="PRU00042"/>
    </source>
</evidence>
<name>A0A1C7MLJ0_GRIFR</name>
<dbReference type="Pfam" id="PF01485">
    <property type="entry name" value="IBR"/>
    <property type="match status" value="1"/>
</dbReference>
<dbReference type="InterPro" id="IPR051628">
    <property type="entry name" value="LUBAC_E3_Ligases"/>
</dbReference>
<dbReference type="InterPro" id="IPR002867">
    <property type="entry name" value="IBR_dom"/>
</dbReference>
<dbReference type="CDD" id="cd20335">
    <property type="entry name" value="BRcat_RBR"/>
    <property type="match status" value="1"/>
</dbReference>
<dbReference type="GO" id="GO:0008270">
    <property type="term" value="F:zinc ion binding"/>
    <property type="evidence" value="ECO:0007669"/>
    <property type="project" value="UniProtKB-KW"/>
</dbReference>
<dbReference type="GO" id="GO:0004842">
    <property type="term" value="F:ubiquitin-protein transferase activity"/>
    <property type="evidence" value="ECO:0007669"/>
    <property type="project" value="TreeGrafter"/>
</dbReference>
<keyword evidence="7" id="KW-0862">Zinc</keyword>
<protein>
    <recommendedName>
        <fullName evidence="14">RING-type domain-containing protein</fullName>
    </recommendedName>
</protein>
<feature type="domain" description="RING-type" evidence="11">
    <location>
        <begin position="159"/>
        <end position="370"/>
    </location>
</feature>
<dbReference type="SMART" id="SM00647">
    <property type="entry name" value="IBR"/>
    <property type="match status" value="2"/>
</dbReference>
<feature type="domain" description="C2H2-type" evidence="10">
    <location>
        <begin position="339"/>
        <end position="364"/>
    </location>
</feature>
<dbReference type="EMBL" id="LUGG01000002">
    <property type="protein sequence ID" value="OBZ77730.1"/>
    <property type="molecule type" value="Genomic_DNA"/>
</dbReference>
<evidence type="ECO:0008006" key="14">
    <source>
        <dbReference type="Google" id="ProtNLM"/>
    </source>
</evidence>
<dbReference type="InterPro" id="IPR013083">
    <property type="entry name" value="Znf_RING/FYVE/PHD"/>
</dbReference>
<dbReference type="PROSITE" id="PS51873">
    <property type="entry name" value="TRIAD"/>
    <property type="match status" value="1"/>
</dbReference>
<dbReference type="Gene3D" id="3.30.40.10">
    <property type="entry name" value="Zinc/RING finger domain, C3HC4 (zinc finger)"/>
    <property type="match status" value="1"/>
</dbReference>
<dbReference type="Proteomes" id="UP000092993">
    <property type="component" value="Unassembled WGS sequence"/>
</dbReference>
<evidence type="ECO:0000256" key="6">
    <source>
        <dbReference type="ARBA" id="ARBA00022786"/>
    </source>
</evidence>
<dbReference type="InterPro" id="IPR044066">
    <property type="entry name" value="TRIAD_supradom"/>
</dbReference>
<evidence type="ECO:0000256" key="2">
    <source>
        <dbReference type="ARBA" id="ARBA00022679"/>
    </source>
</evidence>
<comment type="pathway">
    <text evidence="1">Protein modification; protein ubiquitination.</text>
</comment>
<comment type="caution">
    <text evidence="12">The sequence shown here is derived from an EMBL/GenBank/DDBJ whole genome shotgun (WGS) entry which is preliminary data.</text>
</comment>
<organism evidence="12 13">
    <name type="scientific">Grifola frondosa</name>
    <name type="common">Maitake</name>
    <name type="synonym">Polyporus frondosus</name>
    <dbReference type="NCBI Taxonomy" id="5627"/>
    <lineage>
        <taxon>Eukaryota</taxon>
        <taxon>Fungi</taxon>
        <taxon>Dikarya</taxon>
        <taxon>Basidiomycota</taxon>
        <taxon>Agaricomycotina</taxon>
        <taxon>Agaricomycetes</taxon>
        <taxon>Polyporales</taxon>
        <taxon>Grifolaceae</taxon>
        <taxon>Grifola</taxon>
    </lineage>
</organism>
<evidence type="ECO:0000313" key="13">
    <source>
        <dbReference type="Proteomes" id="UP000092993"/>
    </source>
</evidence>
<dbReference type="GO" id="GO:0000151">
    <property type="term" value="C:ubiquitin ligase complex"/>
    <property type="evidence" value="ECO:0007669"/>
    <property type="project" value="TreeGrafter"/>
</dbReference>
<evidence type="ECO:0000256" key="5">
    <source>
        <dbReference type="ARBA" id="ARBA00022771"/>
    </source>
</evidence>
<gene>
    <name evidence="12" type="ORF">A0H81_02434</name>
</gene>
<dbReference type="Gene3D" id="1.20.120.1750">
    <property type="match status" value="1"/>
</dbReference>